<gene>
    <name evidence="2" type="ORF">VOLCADRAFT_98048</name>
</gene>
<dbReference type="RefSeq" id="XP_002957009.1">
    <property type="nucleotide sequence ID" value="XM_002956963.1"/>
</dbReference>
<feature type="region of interest" description="Disordered" evidence="1">
    <location>
        <begin position="56"/>
        <end position="117"/>
    </location>
</feature>
<feature type="compositionally biased region" description="Acidic residues" evidence="1">
    <location>
        <begin position="221"/>
        <end position="232"/>
    </location>
</feature>
<evidence type="ECO:0000313" key="2">
    <source>
        <dbReference type="EMBL" id="EFJ41972.1"/>
    </source>
</evidence>
<feature type="compositionally biased region" description="Polar residues" evidence="1">
    <location>
        <begin position="98"/>
        <end position="113"/>
    </location>
</feature>
<sequence length="438" mass="49324">MYETRRRFRWRLNFIRLAFRFNAADGLFLTFQQWLFQIGDVDRIRANAKKLAAMDEAASAKNKDKVKKEDRKAASGKNKDIKIKKEDRRSQDMDTVTRNKQQNRSSFRSSNEVGKQRAVQNAVADVIQPKATAATHQQRLEAYDSDDWQQYDIPDRATGESMPLADEAVALQESAGLLSATPKDTAHQQDAQPEELRLPTEDMEDLPAEERVPAEDGISAGEEEAEEEEESAEGTGVGEEVEEEEEEEDLLPTGETPDEWFNRIVEESEETARRALGRIPLESSTEGLTGCCNKRDRPQPPHTDGPASYIRRAISMASPFRHIIHARSSKAARVARAIDDRPVVNVPQKPGPTTRRRKVFSPCMRVAHTQKPSWTSSIPGRVTGDQGVEKAMRTFGLSDRAYHCKQMSTDVKLTSNDMERLLQVPYSYYLDGLAFPAG</sequence>
<proteinExistence type="predicted"/>
<protein>
    <submittedName>
        <fullName evidence="2">Uncharacterized protein</fullName>
    </submittedName>
</protein>
<dbReference type="Proteomes" id="UP000001058">
    <property type="component" value="Unassembled WGS sequence"/>
</dbReference>
<dbReference type="STRING" id="3068.D8UEB1"/>
<name>D8UEB1_VOLCA</name>
<organism evidence="3">
    <name type="scientific">Volvox carteri f. nagariensis</name>
    <dbReference type="NCBI Taxonomy" id="3068"/>
    <lineage>
        <taxon>Eukaryota</taxon>
        <taxon>Viridiplantae</taxon>
        <taxon>Chlorophyta</taxon>
        <taxon>core chlorophytes</taxon>
        <taxon>Chlorophyceae</taxon>
        <taxon>CS clade</taxon>
        <taxon>Chlamydomonadales</taxon>
        <taxon>Volvocaceae</taxon>
        <taxon>Volvox</taxon>
    </lineage>
</organism>
<dbReference type="AlphaFoldDB" id="D8UEB1"/>
<dbReference type="InParanoid" id="D8UEB1"/>
<dbReference type="EMBL" id="GL378388">
    <property type="protein sequence ID" value="EFJ41972.1"/>
    <property type="molecule type" value="Genomic_DNA"/>
</dbReference>
<feature type="region of interest" description="Disordered" evidence="1">
    <location>
        <begin position="137"/>
        <end position="158"/>
    </location>
</feature>
<evidence type="ECO:0000313" key="3">
    <source>
        <dbReference type="Proteomes" id="UP000001058"/>
    </source>
</evidence>
<feature type="compositionally biased region" description="Basic and acidic residues" evidence="1">
    <location>
        <begin position="61"/>
        <end position="97"/>
    </location>
</feature>
<feature type="region of interest" description="Disordered" evidence="1">
    <location>
        <begin position="180"/>
        <end position="259"/>
    </location>
</feature>
<dbReference type="KEGG" id="vcn:VOLCADRAFT_98048"/>
<keyword evidence="3" id="KW-1185">Reference proteome</keyword>
<evidence type="ECO:0000256" key="1">
    <source>
        <dbReference type="SAM" id="MobiDB-lite"/>
    </source>
</evidence>
<accession>D8UEB1</accession>
<feature type="region of interest" description="Disordered" evidence="1">
    <location>
        <begin position="274"/>
        <end position="306"/>
    </location>
</feature>
<dbReference type="GeneID" id="9622747"/>
<feature type="compositionally biased region" description="Acidic residues" evidence="1">
    <location>
        <begin position="239"/>
        <end position="250"/>
    </location>
</feature>
<reference evidence="2 3" key="1">
    <citation type="journal article" date="2010" name="Science">
        <title>Genomic analysis of organismal complexity in the multicellular green alga Volvox carteri.</title>
        <authorList>
            <person name="Prochnik S.E."/>
            <person name="Umen J."/>
            <person name="Nedelcu A.M."/>
            <person name="Hallmann A."/>
            <person name="Miller S.M."/>
            <person name="Nishii I."/>
            <person name="Ferris P."/>
            <person name="Kuo A."/>
            <person name="Mitros T."/>
            <person name="Fritz-Laylin L.K."/>
            <person name="Hellsten U."/>
            <person name="Chapman J."/>
            <person name="Simakov O."/>
            <person name="Rensing S.A."/>
            <person name="Terry A."/>
            <person name="Pangilinan J."/>
            <person name="Kapitonov V."/>
            <person name="Jurka J."/>
            <person name="Salamov A."/>
            <person name="Shapiro H."/>
            <person name="Schmutz J."/>
            <person name="Grimwood J."/>
            <person name="Lindquist E."/>
            <person name="Lucas S."/>
            <person name="Grigoriev I.V."/>
            <person name="Schmitt R."/>
            <person name="Kirk D."/>
            <person name="Rokhsar D.S."/>
        </authorList>
    </citation>
    <scope>NUCLEOTIDE SEQUENCE [LARGE SCALE GENOMIC DNA]</scope>
    <source>
        <strain evidence="3">f. Nagariensis / Eve</strain>
    </source>
</reference>